<dbReference type="Proteomes" id="UP001209878">
    <property type="component" value="Unassembled WGS sequence"/>
</dbReference>
<dbReference type="PROSITE" id="PS01209">
    <property type="entry name" value="LDLRA_1"/>
    <property type="match status" value="1"/>
</dbReference>
<dbReference type="SUPFAM" id="SSF57424">
    <property type="entry name" value="LDL receptor-like module"/>
    <property type="match status" value="2"/>
</dbReference>
<evidence type="ECO:0000256" key="2">
    <source>
        <dbReference type="ARBA" id="ARBA00004308"/>
    </source>
</evidence>
<keyword evidence="10" id="KW-0732">Signal</keyword>
<dbReference type="InterPro" id="IPR050685">
    <property type="entry name" value="LDLR"/>
</dbReference>
<dbReference type="Pfam" id="PF00057">
    <property type="entry name" value="Ldl_recept_a"/>
    <property type="match status" value="2"/>
</dbReference>
<sequence length="269" mass="29232">MCTFTNACLATSVGVLTFLCIFDSALGCEPWEFRCDNSECVRGGRRCNGLPDCGDGTDEKHCPTAPPAMTDRFCADGQFCCTNGRTIYLAWRCDGDADCLDGSDEENCPTSAPRPIPTTTITIGITASASTIVIFLCCLYFYYHRRKHPRPPPTCLPRLMPPPTPIFPPPQYGDHLHFPQAAVVNVSLTYNNIGRPPPLYMSHANISDTSAPYDGVIEPPPEYEPPQAGCLGSECGLQHMAGRQTQDMLPVADDREKQCVSGQTMAGGD</sequence>
<organism evidence="11 12">
    <name type="scientific">Ridgeia piscesae</name>
    <name type="common">Tubeworm</name>
    <dbReference type="NCBI Taxonomy" id="27915"/>
    <lineage>
        <taxon>Eukaryota</taxon>
        <taxon>Metazoa</taxon>
        <taxon>Spiralia</taxon>
        <taxon>Lophotrochozoa</taxon>
        <taxon>Annelida</taxon>
        <taxon>Polychaeta</taxon>
        <taxon>Sedentaria</taxon>
        <taxon>Canalipalpata</taxon>
        <taxon>Sabellida</taxon>
        <taxon>Siboglinidae</taxon>
        <taxon>Ridgeia</taxon>
    </lineage>
</organism>
<evidence type="ECO:0000313" key="11">
    <source>
        <dbReference type="EMBL" id="KAK2169707.1"/>
    </source>
</evidence>
<dbReference type="AlphaFoldDB" id="A0AAD9KEC2"/>
<keyword evidence="12" id="KW-1185">Reference proteome</keyword>
<dbReference type="Gene3D" id="4.10.400.10">
    <property type="entry name" value="Low-density Lipoprotein Receptor"/>
    <property type="match status" value="2"/>
</dbReference>
<keyword evidence="4" id="KW-0677">Repeat</keyword>
<dbReference type="InterPro" id="IPR036055">
    <property type="entry name" value="LDL_receptor-like_sf"/>
</dbReference>
<accession>A0AAD9KEC2</accession>
<keyword evidence="5 9" id="KW-1133">Transmembrane helix</keyword>
<comment type="subcellular location">
    <subcellularLocation>
        <location evidence="2">Endomembrane system</location>
    </subcellularLocation>
    <subcellularLocation>
        <location evidence="1">Membrane</location>
        <topology evidence="1">Single-pass membrane protein</topology>
    </subcellularLocation>
</comment>
<reference evidence="11" key="1">
    <citation type="journal article" date="2023" name="Mol. Biol. Evol.">
        <title>Third-Generation Sequencing Reveals the Adaptive Role of the Epigenome in Three Deep-Sea Polychaetes.</title>
        <authorList>
            <person name="Perez M."/>
            <person name="Aroh O."/>
            <person name="Sun Y."/>
            <person name="Lan Y."/>
            <person name="Juniper S.K."/>
            <person name="Young C.R."/>
            <person name="Angers B."/>
            <person name="Qian P.Y."/>
        </authorList>
    </citation>
    <scope>NUCLEOTIDE SEQUENCE</scope>
    <source>
        <strain evidence="11">R07B-5</strain>
    </source>
</reference>
<evidence type="ECO:0000256" key="6">
    <source>
        <dbReference type="ARBA" id="ARBA00023136"/>
    </source>
</evidence>
<feature type="disulfide bond" evidence="8">
    <location>
        <begin position="47"/>
        <end position="62"/>
    </location>
</feature>
<dbReference type="CDD" id="cd00112">
    <property type="entry name" value="LDLa"/>
    <property type="match status" value="2"/>
</dbReference>
<dbReference type="PRINTS" id="PR00261">
    <property type="entry name" value="LDLRECEPTOR"/>
</dbReference>
<evidence type="ECO:0000256" key="1">
    <source>
        <dbReference type="ARBA" id="ARBA00004167"/>
    </source>
</evidence>
<keyword evidence="7 8" id="KW-1015">Disulfide bond</keyword>
<dbReference type="GO" id="GO:0012505">
    <property type="term" value="C:endomembrane system"/>
    <property type="evidence" value="ECO:0007669"/>
    <property type="project" value="UniProtKB-SubCell"/>
</dbReference>
<dbReference type="PANTHER" id="PTHR24270">
    <property type="entry name" value="LOW-DENSITY LIPOPROTEIN RECEPTOR-RELATED"/>
    <property type="match status" value="1"/>
</dbReference>
<comment type="caution">
    <text evidence="8">Lacks conserved residue(s) required for the propagation of feature annotation.</text>
</comment>
<evidence type="ECO:0000256" key="8">
    <source>
        <dbReference type="PROSITE-ProRule" id="PRU00124"/>
    </source>
</evidence>
<proteinExistence type="predicted"/>
<feature type="disulfide bond" evidence="8">
    <location>
        <begin position="35"/>
        <end position="53"/>
    </location>
</feature>
<dbReference type="EMBL" id="JAODUO010001175">
    <property type="protein sequence ID" value="KAK2169707.1"/>
    <property type="molecule type" value="Genomic_DNA"/>
</dbReference>
<keyword evidence="3 9" id="KW-0812">Transmembrane</keyword>
<name>A0AAD9KEC2_RIDPI</name>
<feature type="chain" id="PRO_5042262800" evidence="10">
    <location>
        <begin position="28"/>
        <end position="269"/>
    </location>
</feature>
<keyword evidence="6 9" id="KW-0472">Membrane</keyword>
<evidence type="ECO:0000313" key="12">
    <source>
        <dbReference type="Proteomes" id="UP001209878"/>
    </source>
</evidence>
<feature type="disulfide bond" evidence="8">
    <location>
        <begin position="28"/>
        <end position="40"/>
    </location>
</feature>
<comment type="caution">
    <text evidence="11">The sequence shown here is derived from an EMBL/GenBank/DDBJ whole genome shotgun (WGS) entry which is preliminary data.</text>
</comment>
<dbReference type="GO" id="GO:0016192">
    <property type="term" value="P:vesicle-mediated transport"/>
    <property type="evidence" value="ECO:0007669"/>
    <property type="project" value="UniProtKB-ARBA"/>
</dbReference>
<dbReference type="SMART" id="SM00192">
    <property type="entry name" value="LDLa"/>
    <property type="match status" value="2"/>
</dbReference>
<dbReference type="InterPro" id="IPR023415">
    <property type="entry name" value="LDLR_class-A_CS"/>
</dbReference>
<dbReference type="InterPro" id="IPR002172">
    <property type="entry name" value="LDrepeatLR_classA_rpt"/>
</dbReference>
<dbReference type="GO" id="GO:0005886">
    <property type="term" value="C:plasma membrane"/>
    <property type="evidence" value="ECO:0007669"/>
    <property type="project" value="TreeGrafter"/>
</dbReference>
<feature type="transmembrane region" description="Helical" evidence="9">
    <location>
        <begin position="121"/>
        <end position="143"/>
    </location>
</feature>
<gene>
    <name evidence="11" type="ORF">NP493_1177g00056</name>
</gene>
<feature type="disulfide bond" evidence="8">
    <location>
        <begin position="93"/>
        <end position="108"/>
    </location>
</feature>
<evidence type="ECO:0000256" key="9">
    <source>
        <dbReference type="SAM" id="Phobius"/>
    </source>
</evidence>
<feature type="disulfide bond" evidence="8">
    <location>
        <begin position="81"/>
        <end position="99"/>
    </location>
</feature>
<evidence type="ECO:0000256" key="5">
    <source>
        <dbReference type="ARBA" id="ARBA00022989"/>
    </source>
</evidence>
<evidence type="ECO:0000256" key="10">
    <source>
        <dbReference type="SAM" id="SignalP"/>
    </source>
</evidence>
<evidence type="ECO:0000256" key="4">
    <source>
        <dbReference type="ARBA" id="ARBA00022737"/>
    </source>
</evidence>
<evidence type="ECO:0000256" key="7">
    <source>
        <dbReference type="ARBA" id="ARBA00023157"/>
    </source>
</evidence>
<feature type="signal peptide" evidence="10">
    <location>
        <begin position="1"/>
        <end position="27"/>
    </location>
</feature>
<evidence type="ECO:0000256" key="3">
    <source>
        <dbReference type="ARBA" id="ARBA00022692"/>
    </source>
</evidence>
<dbReference type="PROSITE" id="PS50068">
    <property type="entry name" value="LDLRA_2"/>
    <property type="match status" value="2"/>
</dbReference>
<protein>
    <submittedName>
        <fullName evidence="11">Uncharacterized protein</fullName>
    </submittedName>
</protein>